<keyword evidence="3" id="KW-0808">Transferase</keyword>
<organism evidence="8 9">
    <name type="scientific">Erythroxylum novogranatense</name>
    <dbReference type="NCBI Taxonomy" id="1862640"/>
    <lineage>
        <taxon>Eukaryota</taxon>
        <taxon>Viridiplantae</taxon>
        <taxon>Streptophyta</taxon>
        <taxon>Embryophyta</taxon>
        <taxon>Tracheophyta</taxon>
        <taxon>Spermatophyta</taxon>
        <taxon>Magnoliopsida</taxon>
        <taxon>eudicotyledons</taxon>
        <taxon>Gunneridae</taxon>
        <taxon>Pentapetalae</taxon>
        <taxon>rosids</taxon>
        <taxon>fabids</taxon>
        <taxon>Malpighiales</taxon>
        <taxon>Erythroxylaceae</taxon>
        <taxon>Erythroxylum</taxon>
    </lineage>
</organism>
<dbReference type="PANTHER" id="PTHR11062">
    <property type="entry name" value="EXOSTOSIN HEPARAN SULFATE GLYCOSYLTRANSFERASE -RELATED"/>
    <property type="match status" value="1"/>
</dbReference>
<dbReference type="InterPro" id="IPR040911">
    <property type="entry name" value="Exostosin_GT47"/>
</dbReference>
<gene>
    <name evidence="8" type="ORF">K2173_021115</name>
</gene>
<evidence type="ECO:0000256" key="1">
    <source>
        <dbReference type="ARBA" id="ARBA00004323"/>
    </source>
</evidence>
<accession>A0AAV8TMM1</accession>
<dbReference type="Pfam" id="PF03016">
    <property type="entry name" value="Exostosin_GT47"/>
    <property type="match status" value="1"/>
</dbReference>
<keyword evidence="6" id="KW-0472">Membrane</keyword>
<dbReference type="PANTHER" id="PTHR11062:SF316">
    <property type="entry name" value="XYLOGLUCAN GALACTOSYLTRANSFERASE GT12-RELATED"/>
    <property type="match status" value="1"/>
</dbReference>
<reference evidence="8 9" key="1">
    <citation type="submission" date="2021-09" db="EMBL/GenBank/DDBJ databases">
        <title>Genomic insights and catalytic innovation underlie evolution of tropane alkaloids biosynthesis.</title>
        <authorList>
            <person name="Wang Y.-J."/>
            <person name="Tian T."/>
            <person name="Huang J.-P."/>
            <person name="Huang S.-X."/>
        </authorList>
    </citation>
    <scope>NUCLEOTIDE SEQUENCE [LARGE SCALE GENOMIC DNA]</scope>
    <source>
        <strain evidence="8">KIB-2018</strain>
        <tissue evidence="8">Leaf</tissue>
    </source>
</reference>
<protein>
    <recommendedName>
        <fullName evidence="7">Exostosin GT47 domain-containing protein</fullName>
    </recommendedName>
</protein>
<evidence type="ECO:0000313" key="9">
    <source>
        <dbReference type="Proteomes" id="UP001159364"/>
    </source>
</evidence>
<name>A0AAV8TMM1_9ROSI</name>
<comment type="caution">
    <text evidence="8">The sequence shown here is derived from an EMBL/GenBank/DDBJ whole genome shotgun (WGS) entry which is preliminary data.</text>
</comment>
<keyword evidence="6" id="KW-0812">Transmembrane</keyword>
<keyword evidence="3" id="KW-0328">Glycosyltransferase</keyword>
<dbReference type="Proteomes" id="UP001159364">
    <property type="component" value="Linkage Group LG04"/>
</dbReference>
<dbReference type="InterPro" id="IPR004263">
    <property type="entry name" value="Exostosin"/>
</dbReference>
<evidence type="ECO:0000256" key="5">
    <source>
        <dbReference type="ARBA" id="ARBA00023034"/>
    </source>
</evidence>
<evidence type="ECO:0000259" key="7">
    <source>
        <dbReference type="Pfam" id="PF03016"/>
    </source>
</evidence>
<dbReference type="AlphaFoldDB" id="A0AAV8TMM1"/>
<dbReference type="GO" id="GO:0000139">
    <property type="term" value="C:Golgi membrane"/>
    <property type="evidence" value="ECO:0007669"/>
    <property type="project" value="UniProtKB-SubCell"/>
</dbReference>
<proteinExistence type="inferred from homology"/>
<dbReference type="GO" id="GO:0016757">
    <property type="term" value="F:glycosyltransferase activity"/>
    <property type="evidence" value="ECO:0007669"/>
    <property type="project" value="UniProtKB-KW"/>
</dbReference>
<evidence type="ECO:0000256" key="6">
    <source>
        <dbReference type="SAM" id="Phobius"/>
    </source>
</evidence>
<keyword evidence="5" id="KW-0333">Golgi apparatus</keyword>
<evidence type="ECO:0000256" key="3">
    <source>
        <dbReference type="ARBA" id="ARBA00022676"/>
    </source>
</evidence>
<feature type="transmembrane region" description="Helical" evidence="6">
    <location>
        <begin position="12"/>
        <end position="29"/>
    </location>
</feature>
<evidence type="ECO:0000256" key="2">
    <source>
        <dbReference type="ARBA" id="ARBA00010271"/>
    </source>
</evidence>
<evidence type="ECO:0000256" key="4">
    <source>
        <dbReference type="ARBA" id="ARBA00022968"/>
    </source>
</evidence>
<sequence length="525" mass="60290">MEKPTVCRTQLWFVVFTSFPLFVVLFYALDFSTLNGQTHGVSLVLGSFASALNVHKPVYNGTTGISEVARNVSGFLDTTVPKSPDGLNPNHIDDPCTGRYVYVHDLPSRFNRDILSDCKSLVEWYDMCPYVKNMGLGPQVKNHGKVLMGKSWFSTNQFLLEVIFHNRMKSYECLTEDSSMASAIFVPVYAGLDIGRYLWNYSTSVRDSLALDLVEWLREKPEWKRVWGRDHFFVAGRISWDFHRLSNKEFDWGSKLMTLPESMNLTMLSIEATSWSNEFAIPYPAYFHPSTEAQVLQWQKRMRRRKRRYLFSFAGAPRPNMGKSSVRAEIIRQCLASGSHCKLLDCNSSERKCENPEEVIKVFQDSIFCLQPPGDSYTRRSTFDSILAGCIPVFFHPASAYAQYTWYFPKNYTAYSVFMTEKSIKQGNLSISRTLQHRVSKREVSAMREEIISLIPKLLYANPKSKLDNLEDAFDIAVNGVLKRVEEVRRVIKEGRDPSVGFAEENSWKLKLSGIGSEQEWDQFF</sequence>
<keyword evidence="9" id="KW-1185">Reference proteome</keyword>
<keyword evidence="6" id="KW-1133">Transmembrane helix</keyword>
<comment type="subcellular location">
    <subcellularLocation>
        <location evidence="1">Golgi apparatus membrane</location>
        <topology evidence="1">Single-pass type II membrane protein</topology>
    </subcellularLocation>
</comment>
<evidence type="ECO:0000313" key="8">
    <source>
        <dbReference type="EMBL" id="KAJ8768175.1"/>
    </source>
</evidence>
<dbReference type="EMBL" id="JAIWQS010000004">
    <property type="protein sequence ID" value="KAJ8768175.1"/>
    <property type="molecule type" value="Genomic_DNA"/>
</dbReference>
<comment type="similarity">
    <text evidence="2">Belongs to the glycosyltransferase 47 family.</text>
</comment>
<keyword evidence="4" id="KW-0735">Signal-anchor</keyword>
<feature type="domain" description="Exostosin GT47" evidence="7">
    <location>
        <begin position="96"/>
        <end position="434"/>
    </location>
</feature>